<feature type="region of interest" description="Disordered" evidence="1">
    <location>
        <begin position="40"/>
        <end position="140"/>
    </location>
</feature>
<dbReference type="PANTHER" id="PTHR33179">
    <property type="entry name" value="VQ MOTIF-CONTAINING PROTEIN"/>
    <property type="match status" value="1"/>
</dbReference>
<dbReference type="GO" id="GO:0005516">
    <property type="term" value="F:calmodulin binding"/>
    <property type="evidence" value="ECO:0007669"/>
    <property type="project" value="TreeGrafter"/>
</dbReference>
<name>A0AAV2DEI7_9ROSI</name>
<organism evidence="3 4">
    <name type="scientific">Linum trigynum</name>
    <dbReference type="NCBI Taxonomy" id="586398"/>
    <lineage>
        <taxon>Eukaryota</taxon>
        <taxon>Viridiplantae</taxon>
        <taxon>Streptophyta</taxon>
        <taxon>Embryophyta</taxon>
        <taxon>Tracheophyta</taxon>
        <taxon>Spermatophyta</taxon>
        <taxon>Magnoliopsida</taxon>
        <taxon>eudicotyledons</taxon>
        <taxon>Gunneridae</taxon>
        <taxon>Pentapetalae</taxon>
        <taxon>rosids</taxon>
        <taxon>fabids</taxon>
        <taxon>Malpighiales</taxon>
        <taxon>Linaceae</taxon>
        <taxon>Linum</taxon>
    </lineage>
</organism>
<evidence type="ECO:0000313" key="4">
    <source>
        <dbReference type="Proteomes" id="UP001497516"/>
    </source>
</evidence>
<evidence type="ECO:0000256" key="1">
    <source>
        <dbReference type="SAM" id="MobiDB-lite"/>
    </source>
</evidence>
<dbReference type="EMBL" id="OZ034815">
    <property type="protein sequence ID" value="CAL1372294.1"/>
    <property type="molecule type" value="Genomic_DNA"/>
</dbReference>
<keyword evidence="4" id="KW-1185">Reference proteome</keyword>
<dbReference type="PANTHER" id="PTHR33179:SF9">
    <property type="entry name" value="OS01G0278000 PROTEIN"/>
    <property type="match status" value="1"/>
</dbReference>
<dbReference type="GO" id="GO:0006970">
    <property type="term" value="P:response to osmotic stress"/>
    <property type="evidence" value="ECO:0007669"/>
    <property type="project" value="TreeGrafter"/>
</dbReference>
<dbReference type="Pfam" id="PF05678">
    <property type="entry name" value="VQ"/>
    <property type="match status" value="1"/>
</dbReference>
<protein>
    <recommendedName>
        <fullName evidence="2">VQ domain-containing protein</fullName>
    </recommendedName>
</protein>
<feature type="region of interest" description="Disordered" evidence="1">
    <location>
        <begin position="226"/>
        <end position="247"/>
    </location>
</feature>
<feature type="domain" description="VQ" evidence="2">
    <location>
        <begin position="138"/>
        <end position="159"/>
    </location>
</feature>
<feature type="compositionally biased region" description="Low complexity" evidence="1">
    <location>
        <begin position="109"/>
        <end position="125"/>
    </location>
</feature>
<evidence type="ECO:0000313" key="3">
    <source>
        <dbReference type="EMBL" id="CAL1372294.1"/>
    </source>
</evidence>
<reference evidence="3 4" key="1">
    <citation type="submission" date="2024-04" db="EMBL/GenBank/DDBJ databases">
        <authorList>
            <person name="Fracassetti M."/>
        </authorList>
    </citation>
    <scope>NUCLEOTIDE SEQUENCE [LARGE SCALE GENOMIC DNA]</scope>
</reference>
<proteinExistence type="predicted"/>
<gene>
    <name evidence="3" type="ORF">LTRI10_LOCUS14312</name>
</gene>
<accession>A0AAV2DEI7</accession>
<dbReference type="Proteomes" id="UP001497516">
    <property type="component" value="Chromosome 2"/>
</dbReference>
<dbReference type="AlphaFoldDB" id="A0AAV2DEI7"/>
<dbReference type="InterPro" id="IPR039609">
    <property type="entry name" value="VQ_15/22"/>
</dbReference>
<feature type="compositionally biased region" description="Basic residues" evidence="1">
    <location>
        <begin position="126"/>
        <end position="135"/>
    </location>
</feature>
<dbReference type="GO" id="GO:0005634">
    <property type="term" value="C:nucleus"/>
    <property type="evidence" value="ECO:0007669"/>
    <property type="project" value="TreeGrafter"/>
</dbReference>
<feature type="compositionally biased region" description="Polar residues" evidence="1">
    <location>
        <begin position="68"/>
        <end position="92"/>
    </location>
</feature>
<evidence type="ECO:0000259" key="2">
    <source>
        <dbReference type="Pfam" id="PF05678"/>
    </source>
</evidence>
<sequence length="282" mass="29127">MASSSENLSLFDSWNFRPTFPDPWISEAYARDTDALTRALQQSLSSSLPPPPPPLDYSAAAAGGEDSLINSLLPTNFAGTTSNPDTPTPISCSSDPDSAPAPAPKPRRNTNSTTTSSAAPGATGKVTKRKSRAASKKSQTTFITADPANFRQMVQQVTGGVRFTDAMVPVLKPEPHRLGRGGSIQLQQQHVAAAAGGGGGGGGGGLLPTLDTSAFLLDHHRQIQQQQQQQTVSVSVTPGGGGGPEGPMSFSQALVGDGPDGGAGLDFGTFSNFPTLESWKVI</sequence>
<dbReference type="InterPro" id="IPR008889">
    <property type="entry name" value="VQ"/>
</dbReference>